<sequence length="84" mass="9357">MSQAKVDRYKEEKKNRSKIMKKQKMELLLTKIVLTVFAVAIVGWAGVSLYQNITNPSSTATAVTESYTVDASAIDDYLNSLPQD</sequence>
<feature type="transmembrane region" description="Helical" evidence="1">
    <location>
        <begin position="28"/>
        <end position="50"/>
    </location>
</feature>
<protein>
    <submittedName>
        <fullName evidence="2">Uncharacterized protein</fullName>
    </submittedName>
</protein>
<name>A0A9D1NY99_9FIRM</name>
<evidence type="ECO:0000313" key="3">
    <source>
        <dbReference type="Proteomes" id="UP000886889"/>
    </source>
</evidence>
<accession>A0A9D1NY99</accession>
<comment type="caution">
    <text evidence="2">The sequence shown here is derived from an EMBL/GenBank/DDBJ whole genome shotgun (WGS) entry which is preliminary data.</text>
</comment>
<keyword evidence="1" id="KW-0812">Transmembrane</keyword>
<reference evidence="2" key="2">
    <citation type="journal article" date="2021" name="PeerJ">
        <title>Extensive microbial diversity within the chicken gut microbiome revealed by metagenomics and culture.</title>
        <authorList>
            <person name="Gilroy R."/>
            <person name="Ravi A."/>
            <person name="Getino M."/>
            <person name="Pursley I."/>
            <person name="Horton D.L."/>
            <person name="Alikhan N.F."/>
            <person name="Baker D."/>
            <person name="Gharbi K."/>
            <person name="Hall N."/>
            <person name="Watson M."/>
            <person name="Adriaenssens E.M."/>
            <person name="Foster-Nyarko E."/>
            <person name="Jarju S."/>
            <person name="Secka A."/>
            <person name="Antonio M."/>
            <person name="Oren A."/>
            <person name="Chaudhuri R.R."/>
            <person name="La Ragione R."/>
            <person name="Hildebrand F."/>
            <person name="Pallen M.J."/>
        </authorList>
    </citation>
    <scope>NUCLEOTIDE SEQUENCE</scope>
    <source>
        <strain evidence="2">ChiBcec6-7307</strain>
    </source>
</reference>
<dbReference type="AlphaFoldDB" id="A0A9D1NY99"/>
<proteinExistence type="predicted"/>
<keyword evidence="1" id="KW-1133">Transmembrane helix</keyword>
<gene>
    <name evidence="2" type="ORF">IAC80_01425</name>
</gene>
<evidence type="ECO:0000256" key="1">
    <source>
        <dbReference type="SAM" id="Phobius"/>
    </source>
</evidence>
<organism evidence="2 3">
    <name type="scientific">Candidatus Merdiplasma excrementigallinarum</name>
    <dbReference type="NCBI Taxonomy" id="2840864"/>
    <lineage>
        <taxon>Bacteria</taxon>
        <taxon>Bacillati</taxon>
        <taxon>Bacillota</taxon>
        <taxon>Clostridia</taxon>
        <taxon>Lachnospirales</taxon>
        <taxon>Lachnospiraceae</taxon>
        <taxon>Lachnospiraceae incertae sedis</taxon>
        <taxon>Candidatus Merdiplasma</taxon>
    </lineage>
</organism>
<dbReference type="EMBL" id="DVOS01000017">
    <property type="protein sequence ID" value="HIV22577.1"/>
    <property type="molecule type" value="Genomic_DNA"/>
</dbReference>
<dbReference type="Proteomes" id="UP000886889">
    <property type="component" value="Unassembled WGS sequence"/>
</dbReference>
<evidence type="ECO:0000313" key="2">
    <source>
        <dbReference type="EMBL" id="HIV22577.1"/>
    </source>
</evidence>
<reference evidence="2" key="1">
    <citation type="submission" date="2020-10" db="EMBL/GenBank/DDBJ databases">
        <authorList>
            <person name="Gilroy R."/>
        </authorList>
    </citation>
    <scope>NUCLEOTIDE SEQUENCE</scope>
    <source>
        <strain evidence="2">ChiBcec6-7307</strain>
    </source>
</reference>
<keyword evidence="1" id="KW-0472">Membrane</keyword>